<evidence type="ECO:0000256" key="1">
    <source>
        <dbReference type="ARBA" id="ARBA00001946"/>
    </source>
</evidence>
<accession>A0A261S4Y9</accession>
<dbReference type="InterPro" id="IPR013341">
    <property type="entry name" value="Mandelate_racemase_N_dom"/>
</dbReference>
<dbReference type="GO" id="GO:0016836">
    <property type="term" value="F:hydro-lyase activity"/>
    <property type="evidence" value="ECO:0007669"/>
    <property type="project" value="TreeGrafter"/>
</dbReference>
<comment type="caution">
    <text evidence="5">The sequence shown here is derived from an EMBL/GenBank/DDBJ whole genome shotgun (WGS) entry which is preliminary data.</text>
</comment>
<keyword evidence="3" id="KW-0460">Magnesium</keyword>
<dbReference type="Proteomes" id="UP000216020">
    <property type="component" value="Unassembled WGS sequence"/>
</dbReference>
<dbReference type="PANTHER" id="PTHR13794">
    <property type="entry name" value="ENOLASE SUPERFAMILY, MANDELATE RACEMASE"/>
    <property type="match status" value="1"/>
</dbReference>
<feature type="domain" description="Mandelate racemase/muconate lactonizing enzyme C-terminal" evidence="4">
    <location>
        <begin position="146"/>
        <end position="243"/>
    </location>
</feature>
<dbReference type="PANTHER" id="PTHR13794:SF58">
    <property type="entry name" value="MITOCHONDRIAL ENOLASE SUPERFAMILY MEMBER 1"/>
    <property type="match status" value="1"/>
</dbReference>
<dbReference type="GO" id="GO:0000287">
    <property type="term" value="F:magnesium ion binding"/>
    <property type="evidence" value="ECO:0007669"/>
    <property type="project" value="TreeGrafter"/>
</dbReference>
<dbReference type="EMBL" id="NEVM01000005">
    <property type="protein sequence ID" value="OZI32235.1"/>
    <property type="molecule type" value="Genomic_DNA"/>
</dbReference>
<evidence type="ECO:0000256" key="3">
    <source>
        <dbReference type="ARBA" id="ARBA00022842"/>
    </source>
</evidence>
<dbReference type="InterPro" id="IPR013342">
    <property type="entry name" value="Mandelate_racemase_C"/>
</dbReference>
<dbReference type="SUPFAM" id="SSF51604">
    <property type="entry name" value="Enolase C-terminal domain-like"/>
    <property type="match status" value="1"/>
</dbReference>
<dbReference type="SFLD" id="SFLDG00179">
    <property type="entry name" value="mandelate_racemase"/>
    <property type="match status" value="1"/>
</dbReference>
<dbReference type="InterPro" id="IPR046945">
    <property type="entry name" value="RHMD-like"/>
</dbReference>
<dbReference type="GO" id="GO:0016052">
    <property type="term" value="P:carbohydrate catabolic process"/>
    <property type="evidence" value="ECO:0007669"/>
    <property type="project" value="TreeGrafter"/>
</dbReference>
<dbReference type="RefSeq" id="WP_094856631.1">
    <property type="nucleotide sequence ID" value="NZ_NEVM01000005.1"/>
</dbReference>
<dbReference type="InterPro" id="IPR036849">
    <property type="entry name" value="Enolase-like_C_sf"/>
</dbReference>
<evidence type="ECO:0000259" key="4">
    <source>
        <dbReference type="SMART" id="SM00922"/>
    </source>
</evidence>
<evidence type="ECO:0000313" key="5">
    <source>
        <dbReference type="EMBL" id="OZI32235.1"/>
    </source>
</evidence>
<dbReference type="AlphaFoldDB" id="A0A261S4Y9"/>
<dbReference type="Pfam" id="PF02746">
    <property type="entry name" value="MR_MLE_N"/>
    <property type="match status" value="1"/>
</dbReference>
<dbReference type="CDD" id="cd03316">
    <property type="entry name" value="MR_like"/>
    <property type="match status" value="1"/>
</dbReference>
<proteinExistence type="predicted"/>
<dbReference type="OrthoDB" id="8609034at2"/>
<dbReference type="SFLD" id="SFLDS00001">
    <property type="entry name" value="Enolase"/>
    <property type="match status" value="1"/>
</dbReference>
<dbReference type="SMART" id="SM00922">
    <property type="entry name" value="MR_MLE"/>
    <property type="match status" value="1"/>
</dbReference>
<evidence type="ECO:0000256" key="2">
    <source>
        <dbReference type="ARBA" id="ARBA00022723"/>
    </source>
</evidence>
<protein>
    <submittedName>
        <fullName evidence="5">Mandelate racemase</fullName>
    </submittedName>
</protein>
<comment type="cofactor">
    <cofactor evidence="1">
        <name>Mg(2+)</name>
        <dbReference type="ChEBI" id="CHEBI:18420"/>
    </cofactor>
</comment>
<keyword evidence="6" id="KW-1185">Reference proteome</keyword>
<name>A0A261S4Y9_9BORD</name>
<evidence type="ECO:0000313" key="6">
    <source>
        <dbReference type="Proteomes" id="UP000216020"/>
    </source>
</evidence>
<dbReference type="SUPFAM" id="SSF54826">
    <property type="entry name" value="Enolase N-terminal domain-like"/>
    <property type="match status" value="1"/>
</dbReference>
<dbReference type="Pfam" id="PF13378">
    <property type="entry name" value="MR_MLE_C"/>
    <property type="match status" value="1"/>
</dbReference>
<gene>
    <name evidence="5" type="ORF">CAL29_30945</name>
</gene>
<dbReference type="InterPro" id="IPR029017">
    <property type="entry name" value="Enolase-like_N"/>
</dbReference>
<sequence length="363" mass="39989">MKVTEVRTRVVRLPFEQPIGSALGSLHACGCVLVYVHTDAGIVGENLVFALNDRRTRVLRQMVDELADLLVGQDAGHIAGFWARAWKDINFFGHKGVTVMGISALDGALWDIAGKAAGLPLYRLLGGARDRVPAYHSGGLWLDRDIDTLAREAQDMVAQGFRAVKMRLGMPDPRQDAERVRAVRAAIGPGVKLMADANQGLNEAQAIRLGRLLEEHDLTWFEEPLPAWDLQGLARVAAALDTPIASGETEYTRYGFRDMLTLRSADVLMPDLQRVGGVSEFMRVGHMAESYDVPVSSHLFPETSLQVLGALSNAVFLEYMPWFSALYREPLEFADGMALVPERPGWGHAFDEQRIAALEQAAR</sequence>
<dbReference type="InterPro" id="IPR029065">
    <property type="entry name" value="Enolase_C-like"/>
</dbReference>
<dbReference type="Gene3D" id="3.20.20.120">
    <property type="entry name" value="Enolase-like C-terminal domain"/>
    <property type="match status" value="1"/>
</dbReference>
<reference evidence="6" key="1">
    <citation type="submission" date="2017-05" db="EMBL/GenBank/DDBJ databases">
        <title>Complete and WGS of Bordetella genogroups.</title>
        <authorList>
            <person name="Spilker T."/>
            <person name="Lipuma J."/>
        </authorList>
    </citation>
    <scope>NUCLEOTIDE SEQUENCE [LARGE SCALE GENOMIC DNA]</scope>
    <source>
        <strain evidence="6">AU16122</strain>
    </source>
</reference>
<keyword evidence="2" id="KW-0479">Metal-binding</keyword>
<organism evidence="5 6">
    <name type="scientific">Bordetella genomosp. 10</name>
    <dbReference type="NCBI Taxonomy" id="1416804"/>
    <lineage>
        <taxon>Bacteria</taxon>
        <taxon>Pseudomonadati</taxon>
        <taxon>Pseudomonadota</taxon>
        <taxon>Betaproteobacteria</taxon>
        <taxon>Burkholderiales</taxon>
        <taxon>Alcaligenaceae</taxon>
        <taxon>Bordetella</taxon>
    </lineage>
</organism>
<dbReference type="Gene3D" id="3.30.390.10">
    <property type="entry name" value="Enolase-like, N-terminal domain"/>
    <property type="match status" value="1"/>
</dbReference>